<dbReference type="Pfam" id="PF01311">
    <property type="entry name" value="Bac_export_1"/>
    <property type="match status" value="1"/>
</dbReference>
<keyword evidence="4 10" id="KW-1003">Cell membrane</keyword>
<dbReference type="InterPro" id="IPR006303">
    <property type="entry name" value="FliR"/>
</dbReference>
<dbReference type="PANTHER" id="PTHR30065:SF8">
    <property type="entry name" value="FLAGELLAR BIOSYNTHETIC PROTEIN FLIR"/>
    <property type="match status" value="1"/>
</dbReference>
<dbReference type="EMBL" id="LLZS01000003">
    <property type="protein sequence ID" value="KUR72710.1"/>
    <property type="molecule type" value="Genomic_DNA"/>
</dbReference>
<feature type="transmembrane region" description="Helical" evidence="10">
    <location>
        <begin position="15"/>
        <end position="36"/>
    </location>
</feature>
<evidence type="ECO:0000256" key="8">
    <source>
        <dbReference type="ARBA" id="ARBA00023143"/>
    </source>
</evidence>
<reference evidence="11 12" key="1">
    <citation type="submission" date="2015-10" db="EMBL/GenBank/DDBJ databases">
        <title>Draft genome sequence of Novosphingobium fuchskuhlense DSM 25065 isolated from a surface water sample of the southwest basin of Lake Grosse Fuchskuhle.</title>
        <authorList>
            <person name="Ruckert C."/>
            <person name="Winkler A."/>
            <person name="Glaeser J."/>
            <person name="Grossart H.-P."/>
            <person name="Kalinowski J."/>
            <person name="Glaeser S."/>
        </authorList>
    </citation>
    <scope>NUCLEOTIDE SEQUENCE [LARGE SCALE GENOMIC DNA]</scope>
    <source>
        <strain evidence="11 12">FNE08-7</strain>
    </source>
</reference>
<dbReference type="AlphaFoldDB" id="A0A124JVW7"/>
<gene>
    <name evidence="11" type="ORF">AQZ52_05625</name>
</gene>
<dbReference type="PRINTS" id="PR00953">
    <property type="entry name" value="TYPE3IMRPROT"/>
</dbReference>
<keyword evidence="7 10" id="KW-0472">Membrane</keyword>
<evidence type="ECO:0000256" key="10">
    <source>
        <dbReference type="RuleBase" id="RU362071"/>
    </source>
</evidence>
<keyword evidence="11" id="KW-0969">Cilium</keyword>
<dbReference type="GO" id="GO:0006605">
    <property type="term" value="P:protein targeting"/>
    <property type="evidence" value="ECO:0007669"/>
    <property type="project" value="UniProtKB-UniRule"/>
</dbReference>
<evidence type="ECO:0000256" key="7">
    <source>
        <dbReference type="ARBA" id="ARBA00023136"/>
    </source>
</evidence>
<dbReference type="GO" id="GO:0009425">
    <property type="term" value="C:bacterial-type flagellum basal body"/>
    <property type="evidence" value="ECO:0007669"/>
    <property type="project" value="UniProtKB-SubCell"/>
</dbReference>
<dbReference type="GO" id="GO:0005886">
    <property type="term" value="C:plasma membrane"/>
    <property type="evidence" value="ECO:0007669"/>
    <property type="project" value="UniProtKB-SubCell"/>
</dbReference>
<organism evidence="11 12">
    <name type="scientific">Novosphingobium fuchskuhlense</name>
    <dbReference type="NCBI Taxonomy" id="1117702"/>
    <lineage>
        <taxon>Bacteria</taxon>
        <taxon>Pseudomonadati</taxon>
        <taxon>Pseudomonadota</taxon>
        <taxon>Alphaproteobacteria</taxon>
        <taxon>Sphingomonadales</taxon>
        <taxon>Sphingomonadaceae</taxon>
        <taxon>Novosphingobium</taxon>
    </lineage>
</organism>
<evidence type="ECO:0000256" key="2">
    <source>
        <dbReference type="ARBA" id="ARBA00009772"/>
    </source>
</evidence>
<sequence length="263" mass="27331">MIALHFGFGALEAEFWRMIFVMTRIGAALLAAPLFGANSVPMQLRVSLAGAIAVLVCAWTPVAAPSALFSLSGLLITAQEILIGLSLGFVLQWSFAAPLIAAEMIGGAMGMSIASTADPVSGAHSPVLGQYFSVLLTVLFLGLGAHLTWFALIVESYRAFPPGTAWFTPERMALVAGFGTQMLMAVIMIALPVTFLLLLVQVMTGVISRSAPSLNLFSLGLPAGVLAGIAALILTAPLLTDRLSDLSLAAVTQAAQLIGPKHG</sequence>
<feature type="transmembrane region" description="Helical" evidence="10">
    <location>
        <begin position="131"/>
        <end position="154"/>
    </location>
</feature>
<evidence type="ECO:0000256" key="4">
    <source>
        <dbReference type="ARBA" id="ARBA00022475"/>
    </source>
</evidence>
<evidence type="ECO:0000313" key="12">
    <source>
        <dbReference type="Proteomes" id="UP000058012"/>
    </source>
</evidence>
<keyword evidence="5 10" id="KW-0812">Transmembrane</keyword>
<comment type="caution">
    <text evidence="11">The sequence shown here is derived from an EMBL/GenBank/DDBJ whole genome shotgun (WGS) entry which is preliminary data.</text>
</comment>
<dbReference type="NCBIfam" id="TIGR01400">
    <property type="entry name" value="fliR"/>
    <property type="match status" value="1"/>
</dbReference>
<name>A0A124JVW7_9SPHN</name>
<comment type="function">
    <text evidence="1 10">Role in flagellar biosynthesis.</text>
</comment>
<evidence type="ECO:0000256" key="9">
    <source>
        <dbReference type="NCBIfam" id="TIGR01400"/>
    </source>
</evidence>
<dbReference type="RefSeq" id="WP_067907136.1">
    <property type="nucleotide sequence ID" value="NZ_KQ954244.1"/>
</dbReference>
<protein>
    <recommendedName>
        <fullName evidence="3 9">Flagellar biosynthetic protein FliR</fullName>
    </recommendedName>
</protein>
<evidence type="ECO:0000256" key="3">
    <source>
        <dbReference type="ARBA" id="ARBA00021717"/>
    </source>
</evidence>
<keyword evidence="8 10" id="KW-0975">Bacterial flagellum</keyword>
<keyword evidence="11" id="KW-0282">Flagellum</keyword>
<keyword evidence="12" id="KW-1185">Reference proteome</keyword>
<accession>A0A124JVW7</accession>
<dbReference type="Proteomes" id="UP000058012">
    <property type="component" value="Unassembled WGS sequence"/>
</dbReference>
<proteinExistence type="inferred from homology"/>
<dbReference type="GO" id="GO:0044780">
    <property type="term" value="P:bacterial-type flagellum assembly"/>
    <property type="evidence" value="ECO:0007669"/>
    <property type="project" value="UniProtKB-UniRule"/>
</dbReference>
<evidence type="ECO:0000256" key="1">
    <source>
        <dbReference type="ARBA" id="ARBA00002578"/>
    </source>
</evidence>
<dbReference type="InterPro" id="IPR002010">
    <property type="entry name" value="T3SS_IM_R"/>
</dbReference>
<feature type="transmembrane region" description="Helical" evidence="10">
    <location>
        <begin position="214"/>
        <end position="239"/>
    </location>
</feature>
<feature type="transmembrane region" description="Helical" evidence="10">
    <location>
        <begin position="174"/>
        <end position="202"/>
    </location>
</feature>
<comment type="similarity">
    <text evidence="2 10">Belongs to the FliR/MopE/SpaR family.</text>
</comment>
<feature type="transmembrane region" description="Helical" evidence="10">
    <location>
        <begin position="48"/>
        <end position="69"/>
    </location>
</feature>
<comment type="subcellular location">
    <subcellularLocation>
        <location evidence="10">Cell membrane</location>
        <topology evidence="10">Multi-pass membrane protein</topology>
    </subcellularLocation>
    <subcellularLocation>
        <location evidence="10">Bacterial flagellum basal body</location>
    </subcellularLocation>
</comment>
<dbReference type="OrthoDB" id="9797790at2"/>
<dbReference type="PANTHER" id="PTHR30065">
    <property type="entry name" value="FLAGELLAR BIOSYNTHETIC PROTEIN FLIR"/>
    <property type="match status" value="1"/>
</dbReference>
<evidence type="ECO:0000313" key="11">
    <source>
        <dbReference type="EMBL" id="KUR72710.1"/>
    </source>
</evidence>
<evidence type="ECO:0000256" key="5">
    <source>
        <dbReference type="ARBA" id="ARBA00022692"/>
    </source>
</evidence>
<dbReference type="STRING" id="1117702.AQZ52_05625"/>
<evidence type="ECO:0000256" key="6">
    <source>
        <dbReference type="ARBA" id="ARBA00022989"/>
    </source>
</evidence>
<keyword evidence="6 10" id="KW-1133">Transmembrane helix</keyword>
<keyword evidence="11" id="KW-0966">Cell projection</keyword>